<accession>A0A485D8G5</accession>
<dbReference type="NCBIfam" id="NF040884">
    <property type="entry name" value="acetylneur_anom"/>
    <property type="match status" value="1"/>
</dbReference>
<dbReference type="InterPro" id="IPR037012">
    <property type="entry name" value="NanQ/TabA/YiaL_sf"/>
</dbReference>
<dbReference type="Gene3D" id="2.60.120.370">
    <property type="entry name" value="YhcH/YjgK/YiaL"/>
    <property type="match status" value="1"/>
</dbReference>
<dbReference type="Proteomes" id="UP000345637">
    <property type="component" value="Unassembled WGS sequence"/>
</dbReference>
<evidence type="ECO:0000313" key="2">
    <source>
        <dbReference type="Proteomes" id="UP000345637"/>
    </source>
</evidence>
<dbReference type="InterPro" id="IPR000600">
    <property type="entry name" value="ROK"/>
</dbReference>
<sequence>MSSAGWMQKRIFALASEGHPQAEILIQRSARTLARLIADLKAVTDCACVVIGGSIGLAGGYLPRVEKYLSQEPAVYHVPLREAYYLHDAGLLGAALWAQGRKDMILGSSTAAFAFRSSGGSGPGYRPGRRPTICTLSPPGAMELQGDNVLMNVMQFHSGVPEEKKAELHSQFIDIQILLAGEERIFYGVAGSACECEEAHPDEDYQLCRRIRGEQVLTLHPDMFAVFMPDEPHKPGCQVGHSAGIKKVVIKVRAALLA</sequence>
<evidence type="ECO:0000313" key="1">
    <source>
        <dbReference type="EMBL" id="VFS93298.1"/>
    </source>
</evidence>
<reference evidence="1 2" key="1">
    <citation type="submission" date="2019-03" db="EMBL/GenBank/DDBJ databases">
        <authorList>
            <consortium name="Pathogen Informatics"/>
        </authorList>
    </citation>
    <scope>NUCLEOTIDE SEQUENCE [LARGE SCALE GENOMIC DNA]</scope>
    <source>
        <strain evidence="1 2">NCTC12998</strain>
    </source>
</reference>
<dbReference type="GO" id="GO:0009384">
    <property type="term" value="F:N-acylmannosamine kinase activity"/>
    <property type="evidence" value="ECO:0007669"/>
    <property type="project" value="UniProtKB-EC"/>
</dbReference>
<protein>
    <submittedName>
        <fullName evidence="1">N-acetylmannosamine kinase</fullName>
        <ecNumber evidence="1">2.7.1.60</ecNumber>
    </submittedName>
</protein>
<dbReference type="AlphaFoldDB" id="A0A485D8G5"/>
<dbReference type="PANTHER" id="PTHR34986">
    <property type="entry name" value="EVOLVED BETA-GALACTOSIDASE SUBUNIT BETA"/>
    <property type="match status" value="1"/>
</dbReference>
<keyword evidence="1" id="KW-0808">Transferase</keyword>
<dbReference type="NCBIfam" id="TIGR00022">
    <property type="entry name" value="YhcH/YjgK/YiaL family protein"/>
    <property type="match status" value="1"/>
</dbReference>
<dbReference type="SUPFAM" id="SSF53067">
    <property type="entry name" value="Actin-like ATPase domain"/>
    <property type="match status" value="1"/>
</dbReference>
<dbReference type="InterPro" id="IPR004375">
    <property type="entry name" value="NanQ/TabA/YiaL"/>
</dbReference>
<dbReference type="SUPFAM" id="SSF51197">
    <property type="entry name" value="Clavaminate synthase-like"/>
    <property type="match status" value="1"/>
</dbReference>
<dbReference type="Pfam" id="PF00480">
    <property type="entry name" value="ROK"/>
    <property type="match status" value="1"/>
</dbReference>
<dbReference type="InterPro" id="IPR043129">
    <property type="entry name" value="ATPase_NBD"/>
</dbReference>
<dbReference type="EC" id="2.7.1.60" evidence="1"/>
<dbReference type="GO" id="GO:0005829">
    <property type="term" value="C:cytosol"/>
    <property type="evidence" value="ECO:0007669"/>
    <property type="project" value="TreeGrafter"/>
</dbReference>
<dbReference type="PANTHER" id="PTHR34986:SF5">
    <property type="entry name" value="N-ACETYLNEURAMINATE ANOMERASE NANQ"/>
    <property type="match status" value="1"/>
</dbReference>
<gene>
    <name evidence="1" type="primary">nanK</name>
    <name evidence="1" type="ORF">NCTC12998_07529</name>
</gene>
<organism evidence="1 2">
    <name type="scientific">Raoultella planticola</name>
    <name type="common">Klebsiella planticola</name>
    <dbReference type="NCBI Taxonomy" id="575"/>
    <lineage>
        <taxon>Bacteria</taxon>
        <taxon>Pseudomonadati</taxon>
        <taxon>Pseudomonadota</taxon>
        <taxon>Gammaproteobacteria</taxon>
        <taxon>Enterobacterales</taxon>
        <taxon>Enterobacteriaceae</taxon>
        <taxon>Klebsiella/Raoultella group</taxon>
        <taxon>Raoultella</taxon>
    </lineage>
</organism>
<keyword evidence="1" id="KW-0418">Kinase</keyword>
<proteinExistence type="predicted"/>
<name>A0A485D8G5_RAOPL</name>
<dbReference type="InterPro" id="IPR049827">
    <property type="entry name" value="NanQ"/>
</dbReference>
<dbReference type="Pfam" id="PF04074">
    <property type="entry name" value="DUF386"/>
    <property type="match status" value="1"/>
</dbReference>
<dbReference type="EMBL" id="CAADJE010000043">
    <property type="protein sequence ID" value="VFS93298.1"/>
    <property type="molecule type" value="Genomic_DNA"/>
</dbReference>
<dbReference type="Gene3D" id="3.30.420.40">
    <property type="match status" value="2"/>
</dbReference>